<dbReference type="Proteomes" id="UP000239209">
    <property type="component" value="Unassembled WGS sequence"/>
</dbReference>
<keyword evidence="1" id="KW-0812">Transmembrane</keyword>
<protein>
    <submittedName>
        <fullName evidence="2">Uncharacterized protein</fullName>
    </submittedName>
</protein>
<keyword evidence="3" id="KW-1185">Reference proteome</keyword>
<accession>A0A2T0S6J5</accession>
<reference evidence="2 3" key="1">
    <citation type="submission" date="2018-03" db="EMBL/GenBank/DDBJ databases">
        <title>Genomic Encyclopedia of Archaeal and Bacterial Type Strains, Phase II (KMG-II): from individual species to whole genera.</title>
        <authorList>
            <person name="Goeker M."/>
        </authorList>
    </citation>
    <scope>NUCLEOTIDE SEQUENCE [LARGE SCALE GENOMIC DNA]</scope>
    <source>
        <strain evidence="2 3">DSM 45348</strain>
    </source>
</reference>
<gene>
    <name evidence="2" type="ORF">CLV70_107357</name>
</gene>
<dbReference type="AlphaFoldDB" id="A0A2T0S6J5"/>
<evidence type="ECO:0000256" key="1">
    <source>
        <dbReference type="SAM" id="Phobius"/>
    </source>
</evidence>
<feature type="transmembrane region" description="Helical" evidence="1">
    <location>
        <begin position="35"/>
        <end position="55"/>
    </location>
</feature>
<dbReference type="RefSeq" id="WP_106127621.1">
    <property type="nucleotide sequence ID" value="NZ_PVZG01000007.1"/>
</dbReference>
<dbReference type="EMBL" id="PVZG01000007">
    <property type="protein sequence ID" value="PRY29048.1"/>
    <property type="molecule type" value="Genomic_DNA"/>
</dbReference>
<keyword evidence="1" id="KW-0472">Membrane</keyword>
<keyword evidence="1" id="KW-1133">Transmembrane helix</keyword>
<proteinExistence type="predicted"/>
<organism evidence="2 3">
    <name type="scientific">Pseudosporangium ferrugineum</name>
    <dbReference type="NCBI Taxonomy" id="439699"/>
    <lineage>
        <taxon>Bacteria</taxon>
        <taxon>Bacillati</taxon>
        <taxon>Actinomycetota</taxon>
        <taxon>Actinomycetes</taxon>
        <taxon>Micromonosporales</taxon>
        <taxon>Micromonosporaceae</taxon>
        <taxon>Pseudosporangium</taxon>
    </lineage>
</organism>
<name>A0A2T0S6J5_9ACTN</name>
<evidence type="ECO:0000313" key="3">
    <source>
        <dbReference type="Proteomes" id="UP000239209"/>
    </source>
</evidence>
<evidence type="ECO:0000313" key="2">
    <source>
        <dbReference type="EMBL" id="PRY29048.1"/>
    </source>
</evidence>
<comment type="caution">
    <text evidence="2">The sequence shown here is derived from an EMBL/GenBank/DDBJ whole genome shotgun (WGS) entry which is preliminary data.</text>
</comment>
<sequence>MRLIGLPLILLSAAATVVALVATVRGWGRRRLFARTVAALGVEVLLVLTVGLIVNRYQAFYPSWRDLAGARAEAVAAVPPSLAPAAGPPGDDVVLPPDYAARAGITFPIIVVLCGPGELAGVRELARRVPDVVTVALAPRTAADVTGMMAGLPRTVRVAEAIALVTDASHRGLADRLHDTLPAVATVTAAGPRGWETALGEAADRLPLPLAHPLRS</sequence>